<evidence type="ECO:0000313" key="2">
    <source>
        <dbReference type="EMBL" id="WZF89312.1"/>
    </source>
</evidence>
<gene>
    <name evidence="2" type="ORF">NLK58_03605</name>
</gene>
<reference evidence="2 3" key="1">
    <citation type="submission" date="2022-07" db="EMBL/GenBank/DDBJ databases">
        <title>A copper resistant bacterium isolated from sediment samples of deep sea hydrothermal areas.</title>
        <authorList>
            <person name="Zeng X."/>
        </authorList>
    </citation>
    <scope>NUCLEOTIDE SEQUENCE [LARGE SCALE GENOMIC DNA]</scope>
    <source>
        <strain evidence="3">CuT 6</strain>
    </source>
</reference>
<feature type="transmembrane region" description="Helical" evidence="1">
    <location>
        <begin position="278"/>
        <end position="296"/>
    </location>
</feature>
<protein>
    <recommendedName>
        <fullName evidence="4">Glycosyltransferase 2-like domain-containing protein</fullName>
    </recommendedName>
</protein>
<dbReference type="RefSeq" id="WP_341582079.1">
    <property type="nucleotide sequence ID" value="NZ_CP101118.1"/>
</dbReference>
<evidence type="ECO:0000256" key="1">
    <source>
        <dbReference type="SAM" id="Phobius"/>
    </source>
</evidence>
<keyword evidence="1" id="KW-1133">Transmembrane helix</keyword>
<dbReference type="EMBL" id="CP101118">
    <property type="protein sequence ID" value="WZF89312.1"/>
    <property type="molecule type" value="Genomic_DNA"/>
</dbReference>
<dbReference type="SUPFAM" id="SSF53448">
    <property type="entry name" value="Nucleotide-diphospho-sugar transferases"/>
    <property type="match status" value="1"/>
</dbReference>
<proteinExistence type="predicted"/>
<keyword evidence="3" id="KW-1185">Reference proteome</keyword>
<dbReference type="Gene3D" id="3.90.550.10">
    <property type="entry name" value="Spore Coat Polysaccharide Biosynthesis Protein SpsA, Chain A"/>
    <property type="match status" value="1"/>
</dbReference>
<dbReference type="Proteomes" id="UP001475781">
    <property type="component" value="Chromosome"/>
</dbReference>
<dbReference type="InterPro" id="IPR029044">
    <property type="entry name" value="Nucleotide-diphossugar_trans"/>
</dbReference>
<keyword evidence="1" id="KW-0472">Membrane</keyword>
<sequence length="303" mass="34364">MVEDTDRKLSKRRYDLTVIVAEEMALANLREIFRHLQPEKHACVEFLICSGSDDSLLDAVPDSQNVRIIHAQSDSRIPLLWRDGIRAARADKVALTTAHCIPSQDWIKQLLACPLEGGQVAVGGAIENIENDTVIGRMIYLLRYVRYTRSRPSGRADDLAADNALYRKADILAHEDLLKAGFWEPSFHQRFLAEGKSMAFDNNLVVVHRNCYSAKQFIQQRYSHGVEFGMARAKTMSTPKRLTMIALSPLIPLVFTRKIIAAARRDKQFNLGLNRDMFWLLVFVLAWSMGETVGYVKRQASQS</sequence>
<keyword evidence="1" id="KW-0812">Transmembrane</keyword>
<evidence type="ECO:0008006" key="4">
    <source>
        <dbReference type="Google" id="ProtNLM"/>
    </source>
</evidence>
<accession>A0ABZ2W3T3</accession>
<evidence type="ECO:0000313" key="3">
    <source>
        <dbReference type="Proteomes" id="UP001475781"/>
    </source>
</evidence>
<organism evidence="2 3">
    <name type="scientific">Marinobacter metalliresistant</name>
    <dbReference type="NCBI Taxonomy" id="2961995"/>
    <lineage>
        <taxon>Bacteria</taxon>
        <taxon>Pseudomonadati</taxon>
        <taxon>Pseudomonadota</taxon>
        <taxon>Gammaproteobacteria</taxon>
        <taxon>Pseudomonadales</taxon>
        <taxon>Marinobacteraceae</taxon>
        <taxon>Marinobacter</taxon>
    </lineage>
</organism>
<name>A0ABZ2W3T3_9GAMM</name>